<evidence type="ECO:0000256" key="3">
    <source>
        <dbReference type="ARBA" id="ARBA00022840"/>
    </source>
</evidence>
<evidence type="ECO:0000259" key="5">
    <source>
        <dbReference type="PROSITE" id="PS51193"/>
    </source>
</evidence>
<dbReference type="GO" id="GO:0005524">
    <property type="term" value="F:ATP binding"/>
    <property type="evidence" value="ECO:0007669"/>
    <property type="project" value="UniProtKB-KW"/>
</dbReference>
<dbReference type="GO" id="GO:0016787">
    <property type="term" value="F:hydrolase activity"/>
    <property type="evidence" value="ECO:0007669"/>
    <property type="project" value="UniProtKB-KW"/>
</dbReference>
<dbReference type="GO" id="GO:0005634">
    <property type="term" value="C:nucleus"/>
    <property type="evidence" value="ECO:0007669"/>
    <property type="project" value="TreeGrafter"/>
</dbReference>
<keyword evidence="2" id="KW-0378">Hydrolase</keyword>
<name>A0AAN8VQ30_9MAGN</name>
<dbReference type="AlphaFoldDB" id="A0AAN8VQ30"/>
<keyword evidence="3" id="KW-0067">ATP-binding</keyword>
<proteinExistence type="predicted"/>
<dbReference type="PANTHER" id="PTHR11472">
    <property type="entry name" value="DNA REPAIR DEAD HELICASE RAD3/XP-D SUBFAMILY MEMBER"/>
    <property type="match status" value="1"/>
</dbReference>
<dbReference type="PROSITE" id="PS51193">
    <property type="entry name" value="HELICASE_ATP_BIND_2"/>
    <property type="match status" value="1"/>
</dbReference>
<dbReference type="Gene3D" id="3.40.50.300">
    <property type="entry name" value="P-loop containing nucleotide triphosphate hydrolases"/>
    <property type="match status" value="1"/>
</dbReference>
<dbReference type="InterPro" id="IPR027417">
    <property type="entry name" value="P-loop_NTPase"/>
</dbReference>
<evidence type="ECO:0000256" key="1">
    <source>
        <dbReference type="ARBA" id="ARBA00022741"/>
    </source>
</evidence>
<organism evidence="6 7">
    <name type="scientific">Dillenia turbinata</name>
    <dbReference type="NCBI Taxonomy" id="194707"/>
    <lineage>
        <taxon>Eukaryota</taxon>
        <taxon>Viridiplantae</taxon>
        <taxon>Streptophyta</taxon>
        <taxon>Embryophyta</taxon>
        <taxon>Tracheophyta</taxon>
        <taxon>Spermatophyta</taxon>
        <taxon>Magnoliopsida</taxon>
        <taxon>eudicotyledons</taxon>
        <taxon>Gunneridae</taxon>
        <taxon>Pentapetalae</taxon>
        <taxon>Dilleniales</taxon>
        <taxon>Dilleniaceae</taxon>
        <taxon>Dillenia</taxon>
    </lineage>
</organism>
<dbReference type="EMBL" id="JBAMMX010000006">
    <property type="protein sequence ID" value="KAK6939098.1"/>
    <property type="molecule type" value="Genomic_DNA"/>
</dbReference>
<keyword evidence="1" id="KW-0547">Nucleotide-binding</keyword>
<keyword evidence="7" id="KW-1185">Reference proteome</keyword>
<evidence type="ECO:0000256" key="2">
    <source>
        <dbReference type="ARBA" id="ARBA00022801"/>
    </source>
</evidence>
<dbReference type="GO" id="GO:0006289">
    <property type="term" value="P:nucleotide-excision repair"/>
    <property type="evidence" value="ECO:0007669"/>
    <property type="project" value="TreeGrafter"/>
</dbReference>
<evidence type="ECO:0000256" key="4">
    <source>
        <dbReference type="SAM" id="MobiDB-lite"/>
    </source>
</evidence>
<feature type="domain" description="Helicase ATP-binding" evidence="5">
    <location>
        <begin position="1"/>
        <end position="132"/>
    </location>
</feature>
<dbReference type="GO" id="GO:1990918">
    <property type="term" value="P:double-strand break repair involved in meiotic recombination"/>
    <property type="evidence" value="ECO:0007669"/>
    <property type="project" value="TreeGrafter"/>
</dbReference>
<dbReference type="Proteomes" id="UP001370490">
    <property type="component" value="Unassembled WGS sequence"/>
</dbReference>
<comment type="caution">
    <text evidence="6">The sequence shown here is derived from an EMBL/GenBank/DDBJ whole genome shotgun (WGS) entry which is preliminary data.</text>
</comment>
<accession>A0AAN8VQ30</accession>
<dbReference type="GO" id="GO:0003678">
    <property type="term" value="F:DNA helicase activity"/>
    <property type="evidence" value="ECO:0007669"/>
    <property type="project" value="TreeGrafter"/>
</dbReference>
<dbReference type="InterPro" id="IPR014013">
    <property type="entry name" value="Helic_SF1/SF2_ATP-bd_DinG/Rad3"/>
</dbReference>
<feature type="non-terminal residue" evidence="6">
    <location>
        <position position="132"/>
    </location>
</feature>
<dbReference type="PANTHER" id="PTHR11472:SF47">
    <property type="entry name" value="FANCONI ANEMIA GROUP J PROTEIN"/>
    <property type="match status" value="1"/>
</dbReference>
<sequence length="132" mass="14261">MGRVISTLVRAQKDGHCHALLESPTGTGKSLSLLCSALAWQQNQKAKNLAAQADQSKPNPEALNDPLNYGGGFIPEAEPSQNPGPAPSETGGKSKKKKMAPTIFYASRTHSQITQVIREYRKTSYRVPMAVL</sequence>
<evidence type="ECO:0000313" key="6">
    <source>
        <dbReference type="EMBL" id="KAK6939098.1"/>
    </source>
</evidence>
<gene>
    <name evidence="6" type="ORF">RJ641_032606</name>
</gene>
<reference evidence="6 7" key="1">
    <citation type="submission" date="2023-12" db="EMBL/GenBank/DDBJ databases">
        <title>A high-quality genome assembly for Dillenia turbinata (Dilleniales).</title>
        <authorList>
            <person name="Chanderbali A."/>
        </authorList>
    </citation>
    <scope>NUCLEOTIDE SEQUENCE [LARGE SCALE GENOMIC DNA]</scope>
    <source>
        <strain evidence="6">LSX21</strain>
        <tissue evidence="6">Leaf</tissue>
    </source>
</reference>
<protein>
    <recommendedName>
        <fullName evidence="5">Helicase ATP-binding domain-containing protein</fullName>
    </recommendedName>
</protein>
<evidence type="ECO:0000313" key="7">
    <source>
        <dbReference type="Proteomes" id="UP001370490"/>
    </source>
</evidence>
<feature type="region of interest" description="Disordered" evidence="4">
    <location>
        <begin position="49"/>
        <end position="100"/>
    </location>
</feature>
<dbReference type="InterPro" id="IPR045028">
    <property type="entry name" value="DinG/Rad3-like"/>
</dbReference>